<accession>A0A1W1X325</accession>
<evidence type="ECO:0000313" key="2">
    <source>
        <dbReference type="EMBL" id="SMC18352.1"/>
    </source>
</evidence>
<dbReference type="InterPro" id="IPR000600">
    <property type="entry name" value="ROK"/>
</dbReference>
<dbReference type="Proteomes" id="UP000192468">
    <property type="component" value="Unassembled WGS sequence"/>
</dbReference>
<reference evidence="2 3" key="1">
    <citation type="submission" date="2017-04" db="EMBL/GenBank/DDBJ databases">
        <authorList>
            <person name="Afonso C.L."/>
            <person name="Miller P.J."/>
            <person name="Scott M.A."/>
            <person name="Spackman E."/>
            <person name="Goraichik I."/>
            <person name="Dimitrov K.M."/>
            <person name="Suarez D.L."/>
            <person name="Swayne D.E."/>
        </authorList>
    </citation>
    <scope>NUCLEOTIDE SEQUENCE [LARGE SCALE GENOMIC DNA]</scope>
    <source>
        <strain evidence="2 3">DSM 12555</strain>
    </source>
</reference>
<gene>
    <name evidence="2" type="ORF">SAMN02745134_00542</name>
</gene>
<evidence type="ECO:0000256" key="1">
    <source>
        <dbReference type="ARBA" id="ARBA00006479"/>
    </source>
</evidence>
<evidence type="ECO:0000313" key="3">
    <source>
        <dbReference type="Proteomes" id="UP000192468"/>
    </source>
</evidence>
<dbReference type="InterPro" id="IPR043129">
    <property type="entry name" value="ATPase_NBD"/>
</dbReference>
<keyword evidence="3" id="KW-1185">Reference proteome</keyword>
<organism evidence="2 3">
    <name type="scientific">Clostridium acidisoli DSM 12555</name>
    <dbReference type="NCBI Taxonomy" id="1121291"/>
    <lineage>
        <taxon>Bacteria</taxon>
        <taxon>Bacillati</taxon>
        <taxon>Bacillota</taxon>
        <taxon>Clostridia</taxon>
        <taxon>Eubacteriales</taxon>
        <taxon>Clostridiaceae</taxon>
        <taxon>Clostridium</taxon>
    </lineage>
</organism>
<protein>
    <submittedName>
        <fullName evidence="2">Sugar kinase of the NBD/HSP70 family, may contain an N-terminal HTH domain</fullName>
    </submittedName>
</protein>
<dbReference type="RefSeq" id="WP_084113727.1">
    <property type="nucleotide sequence ID" value="NZ_FWXH01000002.1"/>
</dbReference>
<dbReference type="Pfam" id="PF00480">
    <property type="entry name" value="ROK"/>
    <property type="match status" value="1"/>
</dbReference>
<comment type="similarity">
    <text evidence="1">Belongs to the ROK (NagC/XylR) family.</text>
</comment>
<dbReference type="STRING" id="1121291.SAMN02745134_00542"/>
<dbReference type="PANTHER" id="PTHR18964:SF170">
    <property type="entry name" value="SUGAR KINASE"/>
    <property type="match status" value="1"/>
</dbReference>
<name>A0A1W1X325_9CLOT</name>
<dbReference type="PANTHER" id="PTHR18964">
    <property type="entry name" value="ROK (REPRESSOR, ORF, KINASE) FAMILY"/>
    <property type="match status" value="1"/>
</dbReference>
<dbReference type="EMBL" id="FWXH01000002">
    <property type="protein sequence ID" value="SMC18352.1"/>
    <property type="molecule type" value="Genomic_DNA"/>
</dbReference>
<sequence length="302" mass="33847">MNFLVLDIGGQAIKYALMNEKTQFIEKGNVPTPADTIENFIETIGTIFDKYRDKIEGIAMSMPGRIDSDRGYLYTGGALVYNDNKEMATLVQQRCPVPITIENDGKCAALAETWLGNLKNFDDAIVIVIGTGIGGGIIKDKKLLKGKHFIAGEFSLIQTNLNDYTDKHLGMWATQSGTPALCTSVAKIKHLPQENVNGYKVFELAKSGDKEVLDVINDYCYKIALQLYNLQHIYDPEKFAIGGGISKQDILIEYIQKNIDKCADEIPYIIKPEIIRCKFYNDSNLIGALYTYLTRYNYSTDF</sequence>
<proteinExistence type="inferred from homology"/>
<dbReference type="OrthoDB" id="9795247at2"/>
<dbReference type="CDD" id="cd24152">
    <property type="entry name" value="ASKHA_NBD_ROK-like"/>
    <property type="match status" value="1"/>
</dbReference>
<dbReference type="SUPFAM" id="SSF53067">
    <property type="entry name" value="Actin-like ATPase domain"/>
    <property type="match status" value="1"/>
</dbReference>
<dbReference type="Gene3D" id="3.30.420.40">
    <property type="match status" value="2"/>
</dbReference>
<keyword evidence="2" id="KW-0808">Transferase</keyword>
<keyword evidence="2" id="KW-0418">Kinase</keyword>
<dbReference type="GO" id="GO:0016301">
    <property type="term" value="F:kinase activity"/>
    <property type="evidence" value="ECO:0007669"/>
    <property type="project" value="UniProtKB-KW"/>
</dbReference>
<dbReference type="AlphaFoldDB" id="A0A1W1X325"/>